<dbReference type="CDD" id="cd20815">
    <property type="entry name" value="C1_p190RhoGEF-like"/>
    <property type="match status" value="1"/>
</dbReference>
<name>F2UIL4_SALR5</name>
<feature type="domain" description="Phorbol-ester/DAG-type" evidence="15">
    <location>
        <begin position="98"/>
        <end position="148"/>
    </location>
</feature>
<dbReference type="InterPro" id="IPR001206">
    <property type="entry name" value="Diacylglycerol_kinase_cat_dom"/>
</dbReference>
<evidence type="ECO:0000256" key="1">
    <source>
        <dbReference type="ARBA" id="ARBA00002064"/>
    </source>
</evidence>
<organism evidence="18">
    <name type="scientific">Salpingoeca rosetta (strain ATCC 50818 / BSB-021)</name>
    <dbReference type="NCBI Taxonomy" id="946362"/>
    <lineage>
        <taxon>Eukaryota</taxon>
        <taxon>Choanoflagellata</taxon>
        <taxon>Craspedida</taxon>
        <taxon>Salpingoecidae</taxon>
        <taxon>Salpingoeca</taxon>
    </lineage>
</organism>
<comment type="subcellular location">
    <subcellularLocation>
        <location evidence="2">Cytoplasm</location>
    </subcellularLocation>
</comment>
<keyword evidence="9 12" id="KW-0418">Kinase</keyword>
<dbReference type="GO" id="GO:0005737">
    <property type="term" value="C:cytoplasm"/>
    <property type="evidence" value="ECO:0007669"/>
    <property type="project" value="UniProtKB-SubCell"/>
</dbReference>
<evidence type="ECO:0000256" key="12">
    <source>
        <dbReference type="RuleBase" id="RU361128"/>
    </source>
</evidence>
<dbReference type="OrthoDB" id="196165at2759"/>
<reference evidence="17" key="1">
    <citation type="submission" date="2009-08" db="EMBL/GenBank/DDBJ databases">
        <title>Annotation of Salpingoeca rosetta.</title>
        <authorList>
            <consortium name="The Broad Institute Genome Sequencing Platform"/>
            <person name="Russ C."/>
            <person name="Cuomo C."/>
            <person name="Burger G."/>
            <person name="Gray M.W."/>
            <person name="Holland P.W.H."/>
            <person name="King N."/>
            <person name="Lang F.B.F."/>
            <person name="Roger A.J."/>
            <person name="Ruiz-Trillo I."/>
            <person name="Young S.K."/>
            <person name="Zeng Q."/>
            <person name="Gargeya S."/>
            <person name="Alvarado L."/>
            <person name="Berlin A."/>
            <person name="Chapman S.B."/>
            <person name="Chen Z."/>
            <person name="Freedman E."/>
            <person name="Gellesch M."/>
            <person name="Goldberg J."/>
            <person name="Griggs A."/>
            <person name="Gujja S."/>
            <person name="Heilman E."/>
            <person name="Heiman D."/>
            <person name="Howarth C."/>
            <person name="Mehta T."/>
            <person name="Neiman D."/>
            <person name="Pearson M."/>
            <person name="Roberts A."/>
            <person name="Saif S."/>
            <person name="Shea T."/>
            <person name="Shenoy N."/>
            <person name="Sisk P."/>
            <person name="Stolte C."/>
            <person name="Sykes S."/>
            <person name="White J."/>
            <person name="Yandava C."/>
            <person name="Haas B."/>
            <person name="Nusbaum C."/>
            <person name="Birren B."/>
        </authorList>
    </citation>
    <scope>NUCLEOTIDE SEQUENCE [LARGE SCALE GENOMIC DNA]</scope>
    <source>
        <strain evidence="17">ATCC 50818</strain>
    </source>
</reference>
<feature type="compositionally biased region" description="Acidic residues" evidence="13">
    <location>
        <begin position="987"/>
        <end position="1002"/>
    </location>
</feature>
<keyword evidence="18" id="KW-1185">Reference proteome</keyword>
<evidence type="ECO:0000313" key="18">
    <source>
        <dbReference type="Proteomes" id="UP000007799"/>
    </source>
</evidence>
<dbReference type="GO" id="GO:0046486">
    <property type="term" value="P:glycerolipid metabolic process"/>
    <property type="evidence" value="ECO:0007669"/>
    <property type="project" value="UniProtKB-ARBA"/>
</dbReference>
<dbReference type="Pfam" id="PF00781">
    <property type="entry name" value="DAGK_cat"/>
    <property type="match status" value="1"/>
</dbReference>
<dbReference type="AlphaFoldDB" id="F2UIL4"/>
<keyword evidence="4" id="KW-0963">Cytoplasm</keyword>
<dbReference type="Pfam" id="PF00609">
    <property type="entry name" value="DAGK_acc"/>
    <property type="match status" value="1"/>
</dbReference>
<protein>
    <recommendedName>
        <fullName evidence="12">Diacylglycerol kinase</fullName>
        <shortName evidence="12">DAG kinase</shortName>
        <ecNumber evidence="12">2.7.1.107</ecNumber>
    </recommendedName>
</protein>
<dbReference type="InterPro" id="IPR011993">
    <property type="entry name" value="PH-like_dom_sf"/>
</dbReference>
<dbReference type="PANTHER" id="PTHR11255">
    <property type="entry name" value="DIACYLGLYCEROL KINASE"/>
    <property type="match status" value="1"/>
</dbReference>
<evidence type="ECO:0000256" key="6">
    <source>
        <dbReference type="ARBA" id="ARBA00022723"/>
    </source>
</evidence>
<keyword evidence="7" id="KW-0677">Repeat</keyword>
<dbReference type="PROSITE" id="PS50081">
    <property type="entry name" value="ZF_DAG_PE_2"/>
    <property type="match status" value="2"/>
</dbReference>
<evidence type="ECO:0000256" key="10">
    <source>
        <dbReference type="ARBA" id="ARBA00022833"/>
    </source>
</evidence>
<dbReference type="SMART" id="SM00233">
    <property type="entry name" value="PH"/>
    <property type="match status" value="1"/>
</dbReference>
<feature type="region of interest" description="Disordered" evidence="13">
    <location>
        <begin position="1047"/>
        <end position="1206"/>
    </location>
</feature>
<dbReference type="InterPro" id="IPR000756">
    <property type="entry name" value="Diacylglycerol_kin_accessory"/>
</dbReference>
<evidence type="ECO:0000256" key="2">
    <source>
        <dbReference type="ARBA" id="ARBA00004496"/>
    </source>
</evidence>
<sequence>MQGELQVYGGRFSGWQQRVCWIDDQTLVCAPSANAKPTLKMDLQGAQIVEASNRNLSNAFEITTKGKTLSVQAPSRTDLDKWYDAIRKAAKSCIDCTHHRWYCRPSKRTHLCGACQRNCGGIGQKPLVCEACRLWVHKGCIHDVQQPCKWTIYESIPEEFRFESDICHQWTARPTTRACDVCTKAIDGPAQFCLWCKQTVHGVCRMALPRTCNLGKHSLSIIRPCDISRSVTRIAEVSPLGQYVVSPPRSANPLIVFVNTKSGSNDGVSILRMMRFFLNPAQVFDLSHGGPAAGLRMLQDRPSFRALGCGGDGTIGWILHEADKLNIRNCQLAVLPLGTGNDLARVLGWGGAYNSPHPRDLSDYLDAVEKSKVSILDRWSVRIVPHEVPDVESDEAEVESASTNEDTTPTPAEAEATTSSSATQGSVAKDSATAASSANITVTEDDDGDDNDERGDGDDEGAKADGKQSTDASNLSPNSSLGSSQQHPSSSVSRGSRRFIRPRFSSVSVFRRGNSQARSKRQPFKEGQRAVKLGYHRAVALGGTLLEELRALLSSVPADRVSRRSSELEFMSRETSQRSSTATLVSGGDFAHLAITVASLHSALAQLASTVALSASFARDSSSRAQEALERADALAQTIDYHKPIWPTVTAGQKRRVLELMCSATEHILDTLSVFIAAHVGMSLVKRQLKSTQGSETSVMNNYFGIGLDAKIALDFDQLRKHHPEKCRSRLKNKMWYGVMGAREMAAPSCKNLHRRIKLECDGKVIKLPKLQGIVILNINSYMGGVDLWGRPSSSSSLNSQSFEDKHLEVIAVRGSSEMAAAKTLPGYNPRRLCQAKSITINIQGNEPVPVQVDGEPWMQTPAVIHITHKNSMQLLSRDKAFLELYKGWTDSTNQRDDTDDMITTFQRAVERVLECVRAKPDVPADVLELVSTVDTVRESANLDSDGFTPFNAVEYIDAVDILSSRLHEVYGIPTFEPATMPALDTNNDDDDDDADDDDNDDAACGGDERAGVAGARPRLDMEGDDVTAPCRLTVLDAQLRLLSSYIDEDPASRTPPKGSKRGSRVASRQPTTRAGTTPATTTAAPATTGSNSNGNSNGGSGVSVHSSTSARDTEPPSRASVYSTTSVGSATDVAVARDTGNTMLSDVEEEEHEDDDETTEKTQGGGGEKEQMVKTEQGGGSDDTTAAPPVDEKDKKNLEVPGGFP</sequence>
<dbReference type="STRING" id="946362.F2UIL4"/>
<dbReference type="SUPFAM" id="SSF50729">
    <property type="entry name" value="PH domain-like"/>
    <property type="match status" value="1"/>
</dbReference>
<dbReference type="GO" id="GO:0046872">
    <property type="term" value="F:metal ion binding"/>
    <property type="evidence" value="ECO:0007669"/>
    <property type="project" value="UniProtKB-KW"/>
</dbReference>
<feature type="domain" description="DAGKc" evidence="16">
    <location>
        <begin position="249"/>
        <end position="386"/>
    </location>
</feature>
<evidence type="ECO:0000259" key="15">
    <source>
        <dbReference type="PROSITE" id="PS50081"/>
    </source>
</evidence>
<dbReference type="GO" id="GO:0007200">
    <property type="term" value="P:phospholipase C-activating G protein-coupled receptor signaling pathway"/>
    <property type="evidence" value="ECO:0007669"/>
    <property type="project" value="InterPro"/>
</dbReference>
<dbReference type="SMART" id="SM00046">
    <property type="entry name" value="DAGKc"/>
    <property type="match status" value="1"/>
</dbReference>
<keyword evidence="6" id="KW-0479">Metal-binding</keyword>
<dbReference type="InterPro" id="IPR046349">
    <property type="entry name" value="C1-like_sf"/>
</dbReference>
<dbReference type="GO" id="GO:0005886">
    <property type="term" value="C:plasma membrane"/>
    <property type="evidence" value="ECO:0007669"/>
    <property type="project" value="TreeGrafter"/>
</dbReference>
<dbReference type="Proteomes" id="UP000007799">
    <property type="component" value="Unassembled WGS sequence"/>
</dbReference>
<dbReference type="RefSeq" id="XP_004990903.1">
    <property type="nucleotide sequence ID" value="XM_004990846.1"/>
</dbReference>
<comment type="function">
    <text evidence="1">Phosphorylates diacylglycerol (DAG) to generate phosphatidic acid (PA).</text>
</comment>
<keyword evidence="11 12" id="KW-0067">ATP-binding</keyword>
<evidence type="ECO:0000256" key="4">
    <source>
        <dbReference type="ARBA" id="ARBA00022490"/>
    </source>
</evidence>
<dbReference type="CDD" id="cd20800">
    <property type="entry name" value="C1_DGK_typeII_rpt1"/>
    <property type="match status" value="1"/>
</dbReference>
<dbReference type="InterPro" id="IPR037607">
    <property type="entry name" value="DGK"/>
</dbReference>
<evidence type="ECO:0000256" key="13">
    <source>
        <dbReference type="SAM" id="MobiDB-lite"/>
    </source>
</evidence>
<feature type="compositionally biased region" description="Low complexity" evidence="13">
    <location>
        <begin position="399"/>
        <end position="423"/>
    </location>
</feature>
<feature type="region of interest" description="Disordered" evidence="13">
    <location>
        <begin position="390"/>
        <end position="498"/>
    </location>
</feature>
<evidence type="ECO:0000256" key="11">
    <source>
        <dbReference type="ARBA" id="ARBA00022840"/>
    </source>
</evidence>
<evidence type="ECO:0000313" key="17">
    <source>
        <dbReference type="EMBL" id="EGD77063.1"/>
    </source>
</evidence>
<dbReference type="GO" id="GO:0004143">
    <property type="term" value="F:ATP-dependent diacylglycerol kinase activity"/>
    <property type="evidence" value="ECO:0007669"/>
    <property type="project" value="UniProtKB-EC"/>
</dbReference>
<dbReference type="SMART" id="SM00109">
    <property type="entry name" value="C1"/>
    <property type="match status" value="2"/>
</dbReference>
<comment type="catalytic activity">
    <reaction evidence="12">
        <text>a 1,2-diacyl-sn-glycerol + ATP = a 1,2-diacyl-sn-glycero-3-phosphate + ADP + H(+)</text>
        <dbReference type="Rhea" id="RHEA:10272"/>
        <dbReference type="ChEBI" id="CHEBI:15378"/>
        <dbReference type="ChEBI" id="CHEBI:17815"/>
        <dbReference type="ChEBI" id="CHEBI:30616"/>
        <dbReference type="ChEBI" id="CHEBI:58608"/>
        <dbReference type="ChEBI" id="CHEBI:456216"/>
        <dbReference type="EC" id="2.7.1.107"/>
    </reaction>
</comment>
<comment type="similarity">
    <text evidence="3 12">Belongs to the eukaryotic diacylglycerol kinase family.</text>
</comment>
<evidence type="ECO:0000256" key="9">
    <source>
        <dbReference type="ARBA" id="ARBA00022777"/>
    </source>
</evidence>
<keyword evidence="5 12" id="KW-0808">Transferase</keyword>
<dbReference type="InterPro" id="IPR002219">
    <property type="entry name" value="PKC_DAG/PE"/>
</dbReference>
<feature type="region of interest" description="Disordered" evidence="13">
    <location>
        <begin position="978"/>
        <end position="1024"/>
    </location>
</feature>
<dbReference type="SUPFAM" id="SSF111331">
    <property type="entry name" value="NAD kinase/diacylglycerol kinase-like"/>
    <property type="match status" value="1"/>
</dbReference>
<dbReference type="SMART" id="SM00045">
    <property type="entry name" value="DAGKa"/>
    <property type="match status" value="1"/>
</dbReference>
<dbReference type="InterPro" id="IPR017438">
    <property type="entry name" value="ATP-NAD_kinase_N"/>
</dbReference>
<dbReference type="Pfam" id="PF00169">
    <property type="entry name" value="PH"/>
    <property type="match status" value="1"/>
</dbReference>
<dbReference type="Gene3D" id="3.40.50.10330">
    <property type="entry name" value="Probable inorganic polyphosphate/atp-NAD kinase, domain 1"/>
    <property type="match status" value="1"/>
</dbReference>
<proteinExistence type="inferred from homology"/>
<feature type="compositionally biased region" description="Acidic residues" evidence="13">
    <location>
        <begin position="443"/>
        <end position="459"/>
    </location>
</feature>
<dbReference type="InParanoid" id="F2UIL4"/>
<dbReference type="GeneID" id="16071466"/>
<dbReference type="GO" id="GO:0005524">
    <property type="term" value="F:ATP binding"/>
    <property type="evidence" value="ECO:0007669"/>
    <property type="project" value="UniProtKB-KW"/>
</dbReference>
<keyword evidence="8 12" id="KW-0547">Nucleotide-binding</keyword>
<dbReference type="EC" id="2.7.1.107" evidence="12"/>
<dbReference type="PROSITE" id="PS50146">
    <property type="entry name" value="DAGK"/>
    <property type="match status" value="1"/>
</dbReference>
<dbReference type="FunCoup" id="F2UIL4">
    <property type="interactions" value="773"/>
</dbReference>
<dbReference type="PROSITE" id="PS50003">
    <property type="entry name" value="PH_DOMAIN"/>
    <property type="match status" value="1"/>
</dbReference>
<feature type="compositionally biased region" description="Low complexity" evidence="13">
    <location>
        <begin position="473"/>
        <end position="494"/>
    </location>
</feature>
<feature type="compositionally biased region" description="Polar residues" evidence="13">
    <location>
        <begin position="433"/>
        <end position="442"/>
    </location>
</feature>
<evidence type="ECO:0000259" key="16">
    <source>
        <dbReference type="PROSITE" id="PS50146"/>
    </source>
</evidence>
<dbReference type="EMBL" id="GL832976">
    <property type="protein sequence ID" value="EGD77063.1"/>
    <property type="molecule type" value="Genomic_DNA"/>
</dbReference>
<evidence type="ECO:0000259" key="14">
    <source>
        <dbReference type="PROSITE" id="PS50003"/>
    </source>
</evidence>
<dbReference type="PROSITE" id="PS00479">
    <property type="entry name" value="ZF_DAG_PE_1"/>
    <property type="match status" value="2"/>
</dbReference>
<dbReference type="SUPFAM" id="SSF57889">
    <property type="entry name" value="Cysteine-rich domain"/>
    <property type="match status" value="2"/>
</dbReference>
<feature type="domain" description="Phorbol-ester/DAG-type" evidence="15">
    <location>
        <begin position="167"/>
        <end position="212"/>
    </location>
</feature>
<dbReference type="KEGG" id="sre:PTSG_07403"/>
<evidence type="ECO:0000256" key="7">
    <source>
        <dbReference type="ARBA" id="ARBA00022737"/>
    </source>
</evidence>
<evidence type="ECO:0000256" key="8">
    <source>
        <dbReference type="ARBA" id="ARBA00022741"/>
    </source>
</evidence>
<dbReference type="InterPro" id="IPR016064">
    <property type="entry name" value="NAD/diacylglycerol_kinase_sf"/>
</dbReference>
<feature type="compositionally biased region" description="Low complexity" evidence="13">
    <location>
        <begin position="1071"/>
        <end position="1096"/>
    </location>
</feature>
<feature type="compositionally biased region" description="Polar residues" evidence="13">
    <location>
        <begin position="1121"/>
        <end position="1130"/>
    </location>
</feature>
<keyword evidence="10" id="KW-0862">Zinc</keyword>
<dbReference type="eggNOG" id="KOG1170">
    <property type="taxonomic scope" value="Eukaryota"/>
</dbReference>
<gene>
    <name evidence="17" type="ORF">PTSG_07403</name>
</gene>
<dbReference type="PANTHER" id="PTHR11255:SF109">
    <property type="entry name" value="DIACYLGLYCEROL KINASE ETA"/>
    <property type="match status" value="1"/>
</dbReference>
<evidence type="ECO:0000256" key="5">
    <source>
        <dbReference type="ARBA" id="ARBA00022679"/>
    </source>
</evidence>
<accession>F2UIL4</accession>
<dbReference type="Gene3D" id="2.30.29.30">
    <property type="entry name" value="Pleckstrin-homology domain (PH domain)/Phosphotyrosine-binding domain (PTB)"/>
    <property type="match status" value="1"/>
</dbReference>
<dbReference type="InterPro" id="IPR001849">
    <property type="entry name" value="PH_domain"/>
</dbReference>
<feature type="compositionally biased region" description="Acidic residues" evidence="13">
    <location>
        <begin position="1147"/>
        <end position="1159"/>
    </location>
</feature>
<dbReference type="FunFam" id="2.60.200.40:FF:000012">
    <property type="entry name" value="Diacylglycerol kinase"/>
    <property type="match status" value="1"/>
</dbReference>
<evidence type="ECO:0000256" key="3">
    <source>
        <dbReference type="ARBA" id="ARBA00009280"/>
    </source>
</evidence>
<dbReference type="CDD" id="cd00821">
    <property type="entry name" value="PH"/>
    <property type="match status" value="1"/>
</dbReference>
<dbReference type="Gene3D" id="2.60.200.40">
    <property type="match status" value="1"/>
</dbReference>
<feature type="domain" description="PH" evidence="14">
    <location>
        <begin position="1"/>
        <end position="91"/>
    </location>
</feature>